<evidence type="ECO:0000313" key="1">
    <source>
        <dbReference type="EMBL" id="PIC38917.1"/>
    </source>
</evidence>
<reference evidence="2" key="1">
    <citation type="submission" date="2017-10" db="EMBL/GenBank/DDBJ databases">
        <title>Rapid genome shrinkage in a self-fertile nematode reveals novel sperm competition proteins.</title>
        <authorList>
            <person name="Yin D."/>
            <person name="Schwarz E.M."/>
            <person name="Thomas C.G."/>
            <person name="Felde R.L."/>
            <person name="Korf I.F."/>
            <person name="Cutter A.D."/>
            <person name="Schartner C.M."/>
            <person name="Ralston E.J."/>
            <person name="Meyer B.J."/>
            <person name="Haag E.S."/>
        </authorList>
    </citation>
    <scope>NUCLEOTIDE SEQUENCE [LARGE SCALE GENOMIC DNA]</scope>
    <source>
        <strain evidence="2">JU1422</strain>
    </source>
</reference>
<organism evidence="1 2">
    <name type="scientific">Caenorhabditis nigoni</name>
    <dbReference type="NCBI Taxonomy" id="1611254"/>
    <lineage>
        <taxon>Eukaryota</taxon>
        <taxon>Metazoa</taxon>
        <taxon>Ecdysozoa</taxon>
        <taxon>Nematoda</taxon>
        <taxon>Chromadorea</taxon>
        <taxon>Rhabditida</taxon>
        <taxon>Rhabditina</taxon>
        <taxon>Rhabditomorpha</taxon>
        <taxon>Rhabditoidea</taxon>
        <taxon>Rhabditidae</taxon>
        <taxon>Peloderinae</taxon>
        <taxon>Caenorhabditis</taxon>
    </lineage>
</organism>
<dbReference type="PANTHER" id="PTHR36693">
    <property type="entry name" value="GH02722P"/>
    <property type="match status" value="1"/>
</dbReference>
<evidence type="ECO:0000313" key="2">
    <source>
        <dbReference type="Proteomes" id="UP000230233"/>
    </source>
</evidence>
<dbReference type="OrthoDB" id="121932at2759"/>
<keyword evidence="2" id="KW-1185">Reference proteome</keyword>
<dbReference type="Proteomes" id="UP000230233">
    <property type="component" value="Chromosome III"/>
</dbReference>
<dbReference type="Pfam" id="PF16065">
    <property type="entry name" value="DUF4807"/>
    <property type="match status" value="1"/>
</dbReference>
<protein>
    <submittedName>
        <fullName evidence="1">Uncharacterized protein</fullName>
    </submittedName>
</protein>
<sequence length="136" mass="15965">MSPLTQTASTSTQSVIFEFTNLDDFYGVLNLLETRKYYLYAKIRSFYNISDKNVSTEGLERVTTPSVFHECQSCFQEIHIEILVKNPPQNIDFGWERRMKHLFRYMLDLEKLMWNLSTLGGAYSAMGDFDTDYVRM</sequence>
<dbReference type="AlphaFoldDB" id="A0A2G5UH85"/>
<name>A0A2G5UH85_9PELO</name>
<accession>A0A2G5UH85</accession>
<proteinExistence type="predicted"/>
<gene>
    <name evidence="1" type="primary">Cni-F58A4.6</name>
    <name evidence="1" type="synonym">Cnig_chr_III.g10776</name>
    <name evidence="1" type="ORF">B9Z55_010776</name>
</gene>
<dbReference type="EMBL" id="PDUG01000003">
    <property type="protein sequence ID" value="PIC38917.1"/>
    <property type="molecule type" value="Genomic_DNA"/>
</dbReference>
<dbReference type="InterPro" id="IPR032072">
    <property type="entry name" value="DUF4807"/>
</dbReference>
<comment type="caution">
    <text evidence="1">The sequence shown here is derived from an EMBL/GenBank/DDBJ whole genome shotgun (WGS) entry which is preliminary data.</text>
</comment>
<dbReference type="PANTHER" id="PTHR36693:SF1">
    <property type="entry name" value="GH02722P"/>
    <property type="match status" value="1"/>
</dbReference>